<evidence type="ECO:0000259" key="12">
    <source>
        <dbReference type="SMART" id="SM00861"/>
    </source>
</evidence>
<dbReference type="GO" id="GO:0045252">
    <property type="term" value="C:oxoglutarate dehydrogenase complex"/>
    <property type="evidence" value="ECO:0007669"/>
    <property type="project" value="TreeGrafter"/>
</dbReference>
<dbReference type="InterPro" id="IPR031717">
    <property type="entry name" value="ODO-1/KGD_C"/>
</dbReference>
<sequence>MARQNGTDTANGSGGASAGRSEPNAKFAQTSFLYGGNAAYVEQLQAAYERDRNAVDPEWRSFFEQLNDERAAVETSANGPHWRAPNWPLTPNGELISALDGNWGKPDLTAKAAAKGDQKAEAKPAIEAKPGSAVPGPDVQRATRDSVRALMMIRAYRMRGHLHAKLDPLGIERPRDNEELHPATYGFTEADYDRKIFLDHVLGLEFATIREMLPILRRTYCDTIGFEFMHMSDPAEKAWMQERIEGPGKEISFTREGKRAILNKLIEAEGFEKFLDVKYTGTKRFGLDGGESLVPALEQIIKRGGALGVREIVIGMAHRGRLNVLSQVMGKPHRAIFHEFKGGSQTPDEVEGSGDVKYHLGASSDRDFDNNRVHLSLTANPSHLEIVDPVVLGKVRAKQDQLHDVVDRTHVLPLLLHGDAAFAGQGVIAECFGLSGLKGYRTGGSIHFIINNQIGFTTSPRYSRSSPYPSDTAKMIEAPIIHVNGDDPEAVVYAAKIAIEFRQKFHKPVVIDMFCYRRFGHNEGDEPSFTQPIMYKRIRAHRTTLDVYAEKLLAEGVVAAGEVEKLRANWRGRLDAEFEAGQSYQPNKADWLDGRWAGLKPALVTAEDDRRGRTGVDPARLKEIGERLTTLPANFNVHRTVARLLDNRRKMIETGQGIDWAMAEALAFGALVDEGHPVRLSGQDSERGTFSQRHSVLNDQETEARYVPLNHIRDEQAHYEVINSMLSEEAVLGFEYGYSLSEPNALVLWEAQFGDFANGAQVVFDQFMSAGERKWLRMSGLVCLLPHGYEGQGPEHSSARLERYLQMCAEDNMQVANCTSPANYFHILRRQLKREFRKPLILMTPKSLLRHKRCVSSFDEFIVGSSFHRVLRDHGEKFPAEFKLKPDAEIRRVVLCTGKVYYDLLEEREKRGVDDVYLLRVEQLYPFPLKALVNLLARFKQAEVIWCQEEPKNMGAWNFVDPYLEWVLGQVGGKSRRPRYAGRPAAAATATGLMSKHLAQLKAFMDDIYAP</sequence>
<dbReference type="KEGG" id="mtun:MTUNDRAET4_2955"/>
<comment type="cofactor">
    <cofactor evidence="1">
        <name>thiamine diphosphate</name>
        <dbReference type="ChEBI" id="CHEBI:58937"/>
    </cofactor>
</comment>
<keyword evidence="9" id="KW-0324">Glycolysis</keyword>
<feature type="domain" description="Transketolase-like pyrimidine-binding" evidence="12">
    <location>
        <begin position="658"/>
        <end position="851"/>
    </location>
</feature>
<dbReference type="NCBIfam" id="NF006914">
    <property type="entry name" value="PRK09404.1"/>
    <property type="match status" value="1"/>
</dbReference>
<dbReference type="InterPro" id="IPR005475">
    <property type="entry name" value="Transketolase-like_Pyr-bd"/>
</dbReference>
<evidence type="ECO:0000256" key="3">
    <source>
        <dbReference type="ARBA" id="ARBA00006936"/>
    </source>
</evidence>
<keyword evidence="8" id="KW-0786">Thiamine pyrophosphate</keyword>
<evidence type="ECO:0000256" key="2">
    <source>
        <dbReference type="ARBA" id="ARBA00003906"/>
    </source>
</evidence>
<dbReference type="OrthoDB" id="9759785at2"/>
<proteinExistence type="inferred from homology"/>
<dbReference type="GO" id="GO:0030976">
    <property type="term" value="F:thiamine pyrophosphate binding"/>
    <property type="evidence" value="ECO:0007669"/>
    <property type="project" value="InterPro"/>
</dbReference>
<dbReference type="Pfam" id="PF16870">
    <property type="entry name" value="OxoGdeHyase_C"/>
    <property type="match status" value="1"/>
</dbReference>
<comment type="function">
    <text evidence="2">E1 component of the 2-oxoglutarate dehydrogenase (OGDH) complex which catalyzes the decarboxylation of 2-oxoglutarate, the first step in the conversion of 2-oxoglutarate to succinyl-CoA and CO(2).</text>
</comment>
<evidence type="ECO:0000313" key="14">
    <source>
        <dbReference type="Proteomes" id="UP000294360"/>
    </source>
</evidence>
<dbReference type="FunFam" id="3.40.50.12470:FF:000003">
    <property type="entry name" value="2-oxoglutarate dehydrogenase E1 component"/>
    <property type="match status" value="1"/>
</dbReference>
<dbReference type="Gene3D" id="3.40.50.11610">
    <property type="entry name" value="Multifunctional 2-oxoglutarate metabolism enzyme, C-terminal domain"/>
    <property type="match status" value="1"/>
</dbReference>
<evidence type="ECO:0000256" key="4">
    <source>
        <dbReference type="ARBA" id="ARBA00011301"/>
    </source>
</evidence>
<evidence type="ECO:0000256" key="9">
    <source>
        <dbReference type="ARBA" id="ARBA00023152"/>
    </source>
</evidence>
<comment type="subunit">
    <text evidence="4">Homodimer. Part of the 2-oxoglutarate dehydrogenase (OGDH) complex composed of E1 (2-oxoglutarate dehydrogenase), E2 (dihydrolipoamide succinyltransferase) and E3 (dihydrolipoamide dehydrogenase); the complex contains multiple copies of the three enzymatic components (E1, E2 and E3).</text>
</comment>
<dbReference type="EMBL" id="LR536450">
    <property type="protein sequence ID" value="VFU09842.1"/>
    <property type="molecule type" value="Genomic_DNA"/>
</dbReference>
<reference evidence="13 14" key="1">
    <citation type="submission" date="2019-03" db="EMBL/GenBank/DDBJ databases">
        <authorList>
            <person name="Kox A.R. M."/>
        </authorList>
    </citation>
    <scope>NUCLEOTIDE SEQUENCE [LARGE SCALE GENOMIC DNA]</scope>
    <source>
        <strain evidence="13">MTUNDRAET4 annotated genome</strain>
    </source>
</reference>
<dbReference type="Pfam" id="PF00676">
    <property type="entry name" value="E1_dh"/>
    <property type="match status" value="1"/>
</dbReference>
<dbReference type="NCBIfam" id="NF008907">
    <property type="entry name" value="PRK12270.1"/>
    <property type="match status" value="1"/>
</dbReference>
<evidence type="ECO:0000256" key="8">
    <source>
        <dbReference type="ARBA" id="ARBA00023052"/>
    </source>
</evidence>
<evidence type="ECO:0000256" key="6">
    <source>
        <dbReference type="ARBA" id="ARBA00013321"/>
    </source>
</evidence>
<dbReference type="Pfam" id="PF16078">
    <property type="entry name" value="2-oxogl_dehyd_N"/>
    <property type="match status" value="1"/>
</dbReference>
<dbReference type="GO" id="GO:0005829">
    <property type="term" value="C:cytosol"/>
    <property type="evidence" value="ECO:0007669"/>
    <property type="project" value="TreeGrafter"/>
</dbReference>
<feature type="region of interest" description="Disordered" evidence="11">
    <location>
        <begin position="115"/>
        <end position="141"/>
    </location>
</feature>
<dbReference type="Gene3D" id="3.40.50.970">
    <property type="match status" value="1"/>
</dbReference>
<dbReference type="RefSeq" id="WP_134490353.1">
    <property type="nucleotide sequence ID" value="NZ_CP139089.1"/>
</dbReference>
<feature type="compositionally biased region" description="Low complexity" evidence="11">
    <location>
        <begin position="1"/>
        <end position="11"/>
    </location>
</feature>
<dbReference type="SMART" id="SM00861">
    <property type="entry name" value="Transket_pyr"/>
    <property type="match status" value="1"/>
</dbReference>
<dbReference type="AlphaFoldDB" id="A0A4U8Z323"/>
<evidence type="ECO:0000256" key="7">
    <source>
        <dbReference type="ARBA" id="ARBA00023002"/>
    </source>
</evidence>
<dbReference type="GO" id="GO:0004591">
    <property type="term" value="F:oxoglutarate dehydrogenase (succinyl-transferring) activity"/>
    <property type="evidence" value="ECO:0007669"/>
    <property type="project" value="UniProtKB-EC"/>
</dbReference>
<feature type="region of interest" description="Disordered" evidence="11">
    <location>
        <begin position="1"/>
        <end position="24"/>
    </location>
</feature>
<protein>
    <recommendedName>
        <fullName evidence="6">2-oxoglutarate dehydrogenase E1 component</fullName>
        <ecNumber evidence="5">1.2.4.2</ecNumber>
    </recommendedName>
    <alternativeName>
        <fullName evidence="10">Alpha-ketoglutarate dehydrogenase</fullName>
    </alternativeName>
</protein>
<dbReference type="NCBIfam" id="TIGR00239">
    <property type="entry name" value="2oxo_dh_E1"/>
    <property type="match status" value="1"/>
</dbReference>
<evidence type="ECO:0000256" key="5">
    <source>
        <dbReference type="ARBA" id="ARBA00012280"/>
    </source>
</evidence>
<name>A0A4U8Z323_METTU</name>
<evidence type="ECO:0000256" key="1">
    <source>
        <dbReference type="ARBA" id="ARBA00001964"/>
    </source>
</evidence>
<accession>A0A4U8Z323</accession>
<evidence type="ECO:0000256" key="11">
    <source>
        <dbReference type="SAM" id="MobiDB-lite"/>
    </source>
</evidence>
<dbReference type="PANTHER" id="PTHR23152">
    <property type="entry name" value="2-OXOGLUTARATE DEHYDROGENASE"/>
    <property type="match status" value="1"/>
</dbReference>
<dbReference type="Proteomes" id="UP000294360">
    <property type="component" value="Chromosome"/>
</dbReference>
<organism evidence="13 14">
    <name type="scientific">Methylocella tundrae</name>
    <dbReference type="NCBI Taxonomy" id="227605"/>
    <lineage>
        <taxon>Bacteria</taxon>
        <taxon>Pseudomonadati</taxon>
        <taxon>Pseudomonadota</taxon>
        <taxon>Alphaproteobacteria</taxon>
        <taxon>Hyphomicrobiales</taxon>
        <taxon>Beijerinckiaceae</taxon>
        <taxon>Methylocella</taxon>
    </lineage>
</organism>
<gene>
    <name evidence="13" type="primary">sucA</name>
    <name evidence="13" type="ORF">MTUNDRAET4_2955</name>
</gene>
<dbReference type="Pfam" id="PF02779">
    <property type="entry name" value="Transket_pyr"/>
    <property type="match status" value="1"/>
</dbReference>
<dbReference type="PIRSF" id="PIRSF000157">
    <property type="entry name" value="Oxoglu_dh_E1"/>
    <property type="match status" value="1"/>
</dbReference>
<evidence type="ECO:0000313" key="13">
    <source>
        <dbReference type="EMBL" id="VFU09842.1"/>
    </source>
</evidence>
<dbReference type="GO" id="GO:0006099">
    <property type="term" value="P:tricarboxylic acid cycle"/>
    <property type="evidence" value="ECO:0007669"/>
    <property type="project" value="TreeGrafter"/>
</dbReference>
<dbReference type="InterPro" id="IPR011603">
    <property type="entry name" value="2oxoglutarate_DH_E1"/>
</dbReference>
<dbReference type="EC" id="1.2.4.2" evidence="5"/>
<evidence type="ECO:0000256" key="10">
    <source>
        <dbReference type="ARBA" id="ARBA00030680"/>
    </source>
</evidence>
<dbReference type="PANTHER" id="PTHR23152:SF4">
    <property type="entry name" value="2-OXOADIPATE DEHYDROGENASE COMPLEX COMPONENT E1"/>
    <property type="match status" value="1"/>
</dbReference>
<dbReference type="InterPro" id="IPR001017">
    <property type="entry name" value="DH_E1"/>
</dbReference>
<keyword evidence="7 13" id="KW-0560">Oxidoreductase</keyword>
<comment type="similarity">
    <text evidence="3">Belongs to the alpha-ketoglutarate dehydrogenase family.</text>
</comment>
<dbReference type="Gene3D" id="3.40.50.12470">
    <property type="match status" value="1"/>
</dbReference>
<feature type="compositionally biased region" description="Basic and acidic residues" evidence="11">
    <location>
        <begin position="115"/>
        <end position="126"/>
    </location>
</feature>
<dbReference type="CDD" id="cd02016">
    <property type="entry name" value="TPP_E1_OGDC_like"/>
    <property type="match status" value="1"/>
</dbReference>
<dbReference type="GO" id="GO:0006096">
    <property type="term" value="P:glycolytic process"/>
    <property type="evidence" value="ECO:0007669"/>
    <property type="project" value="UniProtKB-KW"/>
</dbReference>
<dbReference type="InterPro" id="IPR029061">
    <property type="entry name" value="THDP-binding"/>
</dbReference>
<dbReference type="InterPro" id="IPR042179">
    <property type="entry name" value="KGD_C_sf"/>
</dbReference>
<dbReference type="Gene3D" id="1.10.287.1150">
    <property type="entry name" value="TPP helical domain"/>
    <property type="match status" value="1"/>
</dbReference>
<dbReference type="InterPro" id="IPR032106">
    <property type="entry name" value="2-oxogl_dehyd_N"/>
</dbReference>
<dbReference type="SUPFAM" id="SSF52518">
    <property type="entry name" value="Thiamin diphosphate-binding fold (THDP-binding)"/>
    <property type="match status" value="2"/>
</dbReference>